<dbReference type="SUPFAM" id="SSF53649">
    <property type="entry name" value="Alkaline phosphatase-like"/>
    <property type="match status" value="1"/>
</dbReference>
<comment type="similarity">
    <text evidence="2">Belongs to the sulfatase family.</text>
</comment>
<evidence type="ECO:0000256" key="6">
    <source>
        <dbReference type="ARBA" id="ARBA00022837"/>
    </source>
</evidence>
<feature type="signal peptide" evidence="7">
    <location>
        <begin position="1"/>
        <end position="17"/>
    </location>
</feature>
<reference evidence="9" key="1">
    <citation type="submission" date="2014-12" db="EMBL/GenBank/DDBJ databases">
        <title>Insight into the proteome of Arion vulgaris.</title>
        <authorList>
            <person name="Aradska J."/>
            <person name="Bulat T."/>
            <person name="Smidak R."/>
            <person name="Sarate P."/>
            <person name="Gangsoo J."/>
            <person name="Sialana F."/>
            <person name="Bilban M."/>
            <person name="Lubec G."/>
        </authorList>
    </citation>
    <scope>NUCLEOTIDE SEQUENCE</scope>
    <source>
        <tissue evidence="9">Skin</tissue>
    </source>
</reference>
<keyword evidence="5" id="KW-0378">Hydrolase</keyword>
<dbReference type="PANTHER" id="PTHR45953:SF1">
    <property type="entry name" value="IDURONATE 2-SULFATASE"/>
    <property type="match status" value="1"/>
</dbReference>
<evidence type="ECO:0000256" key="4">
    <source>
        <dbReference type="ARBA" id="ARBA00022729"/>
    </source>
</evidence>
<name>A0A0B7BS34_9EUPU</name>
<evidence type="ECO:0000259" key="8">
    <source>
        <dbReference type="Pfam" id="PF00884"/>
    </source>
</evidence>
<evidence type="ECO:0000256" key="7">
    <source>
        <dbReference type="SAM" id="SignalP"/>
    </source>
</evidence>
<evidence type="ECO:0000256" key="3">
    <source>
        <dbReference type="ARBA" id="ARBA00022723"/>
    </source>
</evidence>
<evidence type="ECO:0000256" key="1">
    <source>
        <dbReference type="ARBA" id="ARBA00001913"/>
    </source>
</evidence>
<organism evidence="9">
    <name type="scientific">Arion vulgaris</name>
    <dbReference type="NCBI Taxonomy" id="1028688"/>
    <lineage>
        <taxon>Eukaryota</taxon>
        <taxon>Metazoa</taxon>
        <taxon>Spiralia</taxon>
        <taxon>Lophotrochozoa</taxon>
        <taxon>Mollusca</taxon>
        <taxon>Gastropoda</taxon>
        <taxon>Heterobranchia</taxon>
        <taxon>Euthyneura</taxon>
        <taxon>Panpulmonata</taxon>
        <taxon>Eupulmonata</taxon>
        <taxon>Stylommatophora</taxon>
        <taxon>Helicina</taxon>
        <taxon>Arionoidea</taxon>
        <taxon>Arionidae</taxon>
        <taxon>Arion</taxon>
    </lineage>
</organism>
<comment type="cofactor">
    <cofactor evidence="1">
        <name>Ca(2+)</name>
        <dbReference type="ChEBI" id="CHEBI:29108"/>
    </cofactor>
</comment>
<evidence type="ECO:0000256" key="2">
    <source>
        <dbReference type="ARBA" id="ARBA00008779"/>
    </source>
</evidence>
<dbReference type="GO" id="GO:0005737">
    <property type="term" value="C:cytoplasm"/>
    <property type="evidence" value="ECO:0007669"/>
    <property type="project" value="TreeGrafter"/>
</dbReference>
<dbReference type="CDD" id="cd16030">
    <property type="entry name" value="iduronate-2-sulfatase"/>
    <property type="match status" value="1"/>
</dbReference>
<dbReference type="Gene3D" id="3.40.720.10">
    <property type="entry name" value="Alkaline Phosphatase, subunit A"/>
    <property type="match status" value="2"/>
</dbReference>
<dbReference type="EMBL" id="HACG01048336">
    <property type="protein sequence ID" value="CEK95201.1"/>
    <property type="molecule type" value="Transcribed_RNA"/>
</dbReference>
<dbReference type="InterPro" id="IPR017850">
    <property type="entry name" value="Alkaline_phosphatase_core_sf"/>
</dbReference>
<dbReference type="Pfam" id="PF00884">
    <property type="entry name" value="Sulfatase"/>
    <property type="match status" value="1"/>
</dbReference>
<gene>
    <name evidence="9" type="primary">ORF205863</name>
</gene>
<sequence>MFYFLLSLLRLLRFSDASSSTDGNQRPNVLFIVVDDLRPTLGCYGEPLLRTPNIDNLASKSILFKEAFSQQAVCGPSRVSLLTSRRPDTTRLYDFFSFWRLHAGNYTTLPQHFKENGYITQSVSKIFHPGVASNHTDDAYYSWTNTPYHPPTQQYKNAKICPDRHQKLGMNIVCPVDVNRMPGNSLPDLETAEFATEFLNNMSDTKPDKPFFLAVGFHKPHIPLKYPKKYKSLYPLSEVGLARNNTYPWRMPLVAWNPWKDLRGRDDVKEMNLRYPFGPLPTDYQRLVRQSYYAATSYMDAQVGKVLAALEKNGFSSNTIVAFISDHGWALGEHQEWSKYSLFEVAVKVPFILYIPGVTYTNDEKKDKIFPYFDFFSNNQNENPNDIHQISRLERKTGKVFDNAALAMSLKQLTKTWVFEPRYTTSALVELVDLFPTLAEAAGIQTLPLCPEDSFQTWLCTEGTSLMPLIRNVTKYTDQRNGLENDNNKDQIIPKLPKVSSEQNIINLLAKKCSPDFTAATSDFPWKNAVFSQYPRPAVNPQSNTEIPHLVDIRIMGYSMWTADFHYTEWVSFIPKGYKIVWEESYGRELYFRTTDPDELNNVSLLESCFPLVMKLSKQLRLGWRNSLPN</sequence>
<keyword evidence="4 7" id="KW-0732">Signal</keyword>
<feature type="chain" id="PRO_5002128341" description="Sulfatase N-terminal domain-containing protein" evidence="7">
    <location>
        <begin position="18"/>
        <end position="630"/>
    </location>
</feature>
<keyword evidence="3" id="KW-0479">Metal-binding</keyword>
<accession>A0A0B7BS34</accession>
<evidence type="ECO:0000313" key="9">
    <source>
        <dbReference type="EMBL" id="CEK95201.1"/>
    </source>
</evidence>
<protein>
    <recommendedName>
        <fullName evidence="8">Sulfatase N-terminal domain-containing protein</fullName>
    </recommendedName>
</protein>
<evidence type="ECO:0000256" key="5">
    <source>
        <dbReference type="ARBA" id="ARBA00022801"/>
    </source>
</evidence>
<dbReference type="AlphaFoldDB" id="A0A0B7BS34"/>
<dbReference type="PANTHER" id="PTHR45953">
    <property type="entry name" value="IDURONATE 2-SULFATASE"/>
    <property type="match status" value="1"/>
</dbReference>
<dbReference type="InterPro" id="IPR000917">
    <property type="entry name" value="Sulfatase_N"/>
</dbReference>
<dbReference type="InterPro" id="IPR035874">
    <property type="entry name" value="IDS"/>
</dbReference>
<proteinExistence type="inferred from homology"/>
<dbReference type="GO" id="GO:0004423">
    <property type="term" value="F:iduronate-2-sulfatase activity"/>
    <property type="evidence" value="ECO:0007669"/>
    <property type="project" value="InterPro"/>
</dbReference>
<feature type="domain" description="Sulfatase N-terminal" evidence="8">
    <location>
        <begin position="27"/>
        <end position="375"/>
    </location>
</feature>
<keyword evidence="6" id="KW-0106">Calcium</keyword>
<dbReference type="GO" id="GO:0046872">
    <property type="term" value="F:metal ion binding"/>
    <property type="evidence" value="ECO:0007669"/>
    <property type="project" value="UniProtKB-KW"/>
</dbReference>